<name>A0A382SAK6_9ZZZZ</name>
<dbReference type="AlphaFoldDB" id="A0A382SAK6"/>
<reference evidence="1" key="1">
    <citation type="submission" date="2018-05" db="EMBL/GenBank/DDBJ databases">
        <authorList>
            <person name="Lanie J.A."/>
            <person name="Ng W.-L."/>
            <person name="Kazmierczak K.M."/>
            <person name="Andrzejewski T.M."/>
            <person name="Davidsen T.M."/>
            <person name="Wayne K.J."/>
            <person name="Tettelin H."/>
            <person name="Glass J.I."/>
            <person name="Rusch D."/>
            <person name="Podicherti R."/>
            <person name="Tsui H.-C.T."/>
            <person name="Winkler M.E."/>
        </authorList>
    </citation>
    <scope>NUCLEOTIDE SEQUENCE</scope>
</reference>
<dbReference type="EMBL" id="UINC01127694">
    <property type="protein sequence ID" value="SVD06980.1"/>
    <property type="molecule type" value="Genomic_DNA"/>
</dbReference>
<sequence>MATKSNAGRKKGSVSFTQVSLRALNRSLKEDAVVTVSRKFAEV</sequence>
<evidence type="ECO:0000313" key="1">
    <source>
        <dbReference type="EMBL" id="SVD06980.1"/>
    </source>
</evidence>
<feature type="non-terminal residue" evidence="1">
    <location>
        <position position="43"/>
    </location>
</feature>
<accession>A0A382SAK6</accession>
<organism evidence="1">
    <name type="scientific">marine metagenome</name>
    <dbReference type="NCBI Taxonomy" id="408172"/>
    <lineage>
        <taxon>unclassified sequences</taxon>
        <taxon>metagenomes</taxon>
        <taxon>ecological metagenomes</taxon>
    </lineage>
</organism>
<proteinExistence type="predicted"/>
<gene>
    <name evidence="1" type="ORF">METZ01_LOCUS359834</name>
</gene>
<protein>
    <submittedName>
        <fullName evidence="1">Uncharacterized protein</fullName>
    </submittedName>
</protein>